<proteinExistence type="predicted"/>
<dbReference type="EMBL" id="JANPWB010000011">
    <property type="protein sequence ID" value="KAJ1128757.1"/>
    <property type="molecule type" value="Genomic_DNA"/>
</dbReference>
<evidence type="ECO:0000313" key="1">
    <source>
        <dbReference type="EMBL" id="KAJ1128757.1"/>
    </source>
</evidence>
<keyword evidence="2" id="KW-1185">Reference proteome</keyword>
<gene>
    <name evidence="1" type="ORF">NDU88_007132</name>
</gene>
<dbReference type="Proteomes" id="UP001066276">
    <property type="component" value="Chromosome 7"/>
</dbReference>
<comment type="caution">
    <text evidence="1">The sequence shown here is derived from an EMBL/GenBank/DDBJ whole genome shotgun (WGS) entry which is preliminary data.</text>
</comment>
<sequence>MYSKFVANRFELVTGAYPETIINCFLSISGDETPLHDEKSVACVGALAKPSARSGVNCQCWAPAFLHRVQAADRTRTRAGLSGPLRAAPGIPPRRAF</sequence>
<organism evidence="1 2">
    <name type="scientific">Pleurodeles waltl</name>
    <name type="common">Iberian ribbed newt</name>
    <dbReference type="NCBI Taxonomy" id="8319"/>
    <lineage>
        <taxon>Eukaryota</taxon>
        <taxon>Metazoa</taxon>
        <taxon>Chordata</taxon>
        <taxon>Craniata</taxon>
        <taxon>Vertebrata</taxon>
        <taxon>Euteleostomi</taxon>
        <taxon>Amphibia</taxon>
        <taxon>Batrachia</taxon>
        <taxon>Caudata</taxon>
        <taxon>Salamandroidea</taxon>
        <taxon>Salamandridae</taxon>
        <taxon>Pleurodelinae</taxon>
        <taxon>Pleurodeles</taxon>
    </lineage>
</organism>
<dbReference type="AlphaFoldDB" id="A0AAV7PKE4"/>
<evidence type="ECO:0000313" key="2">
    <source>
        <dbReference type="Proteomes" id="UP001066276"/>
    </source>
</evidence>
<protein>
    <submittedName>
        <fullName evidence="1">Uncharacterized protein</fullName>
    </submittedName>
</protein>
<name>A0AAV7PKE4_PLEWA</name>
<accession>A0AAV7PKE4</accession>
<reference evidence="1" key="1">
    <citation type="journal article" date="2022" name="bioRxiv">
        <title>Sequencing and chromosome-scale assembly of the giantPleurodeles waltlgenome.</title>
        <authorList>
            <person name="Brown T."/>
            <person name="Elewa A."/>
            <person name="Iarovenko S."/>
            <person name="Subramanian E."/>
            <person name="Araus A.J."/>
            <person name="Petzold A."/>
            <person name="Susuki M."/>
            <person name="Suzuki K.-i.T."/>
            <person name="Hayashi T."/>
            <person name="Toyoda A."/>
            <person name="Oliveira C."/>
            <person name="Osipova E."/>
            <person name="Leigh N.D."/>
            <person name="Simon A."/>
            <person name="Yun M.H."/>
        </authorList>
    </citation>
    <scope>NUCLEOTIDE SEQUENCE</scope>
    <source>
        <strain evidence="1">20211129_DDA</strain>
        <tissue evidence="1">Liver</tissue>
    </source>
</reference>